<dbReference type="InterPro" id="IPR000873">
    <property type="entry name" value="AMP-dep_synth/lig_dom"/>
</dbReference>
<evidence type="ECO:0000256" key="3">
    <source>
        <dbReference type="ARBA" id="ARBA00022553"/>
    </source>
</evidence>
<dbReference type="EMBL" id="JADEXS010000162">
    <property type="protein sequence ID" value="MBE9023458.1"/>
    <property type="molecule type" value="Genomic_DNA"/>
</dbReference>
<dbReference type="PROSITE" id="PS00012">
    <property type="entry name" value="PHOSPHOPANTETHEINE"/>
    <property type="match status" value="1"/>
</dbReference>
<dbReference type="Gene3D" id="3.30.300.30">
    <property type="match status" value="2"/>
</dbReference>
<evidence type="ECO:0000256" key="2">
    <source>
        <dbReference type="ARBA" id="ARBA00022450"/>
    </source>
</evidence>
<dbReference type="PANTHER" id="PTHR44845:SF7">
    <property type="entry name" value="PLIPASTATIN SYNTHASE SUBUNIT D"/>
    <property type="match status" value="1"/>
</dbReference>
<dbReference type="Proteomes" id="UP000622533">
    <property type="component" value="Unassembled WGS sequence"/>
</dbReference>
<dbReference type="InterPro" id="IPR006162">
    <property type="entry name" value="Ppantetheine_attach_site"/>
</dbReference>
<dbReference type="Gene3D" id="2.30.38.10">
    <property type="entry name" value="Luciferase, Domain 3"/>
    <property type="match status" value="1"/>
</dbReference>
<dbReference type="NCBIfam" id="TIGR01733">
    <property type="entry name" value="AA-adenyl-dom"/>
    <property type="match status" value="1"/>
</dbReference>
<organism evidence="6 7">
    <name type="scientific">Desmonostoc muscorum LEGE 12446</name>
    <dbReference type="NCBI Taxonomy" id="1828758"/>
    <lineage>
        <taxon>Bacteria</taxon>
        <taxon>Bacillati</taxon>
        <taxon>Cyanobacteriota</taxon>
        <taxon>Cyanophyceae</taxon>
        <taxon>Nostocales</taxon>
        <taxon>Nostocaceae</taxon>
        <taxon>Desmonostoc</taxon>
    </lineage>
</organism>
<dbReference type="PROSITE" id="PS50075">
    <property type="entry name" value="CARRIER"/>
    <property type="match status" value="1"/>
</dbReference>
<dbReference type="InterPro" id="IPR036291">
    <property type="entry name" value="NAD(P)-bd_dom_sf"/>
</dbReference>
<evidence type="ECO:0000313" key="7">
    <source>
        <dbReference type="Proteomes" id="UP000622533"/>
    </source>
</evidence>
<dbReference type="Gene3D" id="3.40.50.150">
    <property type="entry name" value="Vaccinia Virus protein VP39"/>
    <property type="match status" value="1"/>
</dbReference>
<accession>A0A8J7AB66</accession>
<dbReference type="GO" id="GO:0016740">
    <property type="term" value="F:transferase activity"/>
    <property type="evidence" value="ECO:0007669"/>
    <property type="project" value="UniProtKB-KW"/>
</dbReference>
<keyword evidence="3" id="KW-0597">Phosphoprotein</keyword>
<dbReference type="PIRSF" id="PIRSF001617">
    <property type="entry name" value="Alpha-AR"/>
    <property type="match status" value="1"/>
</dbReference>
<dbReference type="SUPFAM" id="SSF56801">
    <property type="entry name" value="Acetyl-CoA synthetase-like"/>
    <property type="match status" value="1"/>
</dbReference>
<evidence type="ECO:0000256" key="4">
    <source>
        <dbReference type="ARBA" id="ARBA00022679"/>
    </source>
</evidence>
<keyword evidence="7" id="KW-1185">Reference proteome</keyword>
<dbReference type="FunFam" id="1.10.1200.10:FF:000005">
    <property type="entry name" value="Nonribosomal peptide synthetase 1"/>
    <property type="match status" value="1"/>
</dbReference>
<dbReference type="InterPro" id="IPR010071">
    <property type="entry name" value="AA_adenyl_dom"/>
</dbReference>
<keyword evidence="4" id="KW-0808">Transferase</keyword>
<dbReference type="CDD" id="cd02440">
    <property type="entry name" value="AdoMet_MTases"/>
    <property type="match status" value="1"/>
</dbReference>
<dbReference type="InterPro" id="IPR013120">
    <property type="entry name" value="FAR_NAD-bd"/>
</dbReference>
<comment type="cofactor">
    <cofactor evidence="1">
        <name>pantetheine 4'-phosphate</name>
        <dbReference type="ChEBI" id="CHEBI:47942"/>
    </cofactor>
</comment>
<reference evidence="6" key="1">
    <citation type="submission" date="2020-10" db="EMBL/GenBank/DDBJ databases">
        <authorList>
            <person name="Castelo-Branco R."/>
            <person name="Eusebio N."/>
            <person name="Adriana R."/>
            <person name="Vieira A."/>
            <person name="Brugerolle De Fraissinette N."/>
            <person name="Rezende De Castro R."/>
            <person name="Schneider M.P."/>
            <person name="Vasconcelos V."/>
            <person name="Leao P.N."/>
        </authorList>
    </citation>
    <scope>NUCLEOTIDE SEQUENCE</scope>
    <source>
        <strain evidence="6">LEGE 12446</strain>
    </source>
</reference>
<gene>
    <name evidence="6" type="ORF">IQ276_13785</name>
</gene>
<protein>
    <submittedName>
        <fullName evidence="6">Amino acid adenylation domain-containing protein</fullName>
    </submittedName>
</protein>
<dbReference type="CDD" id="cd05235">
    <property type="entry name" value="SDR_e1"/>
    <property type="match status" value="1"/>
</dbReference>
<sequence>MIEKFDFTLIHKLVENQVEKSPQAVAVICQNEQLSYEELNQKANQVAHYLQKLGVKPEVLVGVCVERSLDMVIALLGILKAGGAYIPVDPSYPQERLEFMLEDSQMPILVTQKHLIKQLPRLENVRVVCIDTDWQVITQYSTENLHSKVTGENLAYTIYTSGSTGKPKGVQIKHRSVVNLLNSMQREPGLTAEDTLLAITTISFDMAVPDLYLPLVVGARIKLIERQVASDAAELAKVLSEPEVTFVQATPATWQLVLAAGWQGNKRLKILCGGEALMRSLANQLLEKGGSLWHMYGPTETTVWSMIYKVEPGSNSLPLGRPIDNTQIYLLEQPKRRENDPMKIAPIGTPGEVYIGGEGVARGYLNRPELNRDRFVHHPFSNEPEARLYKTGDLARYLPDGNLEFIGRIDNQVKIRGFRVELGDIERVLSQHPYIKETVVISKEDNFGNKRLIAYVVPNTHHEKLVSSQLIEQSYTEQIQQWEKVWSSTYSQFPEDWAGYNDSFTGLLIPANEVCEWVDDTVERILSLCPQRVLEIGCGKGLLLFRIAPYCSHYVGTDISAEAIHYIEQQLKNDPQHWSHVKVSDRAAHELAGLEPASFDTVIINSVIQYFPSVDYLLQAIEKSVKLVKPGGQIFIGDVRSLPLLETFHTAVQLGQATSSLSSHQLQQMIRERIFRDRELVLDPDFFPALKQRIPRISHVQTLLKRGHSQNELIRFRSDVILHIETDVYPDAEPLCWDWQQQDISIPQICKFLQEKQPKTLKIINVPNARVFRDVKAVELLASANQPPTVGQLKQTLWQIPEQTTVHPEEFWNISQYLPYKSHITWSELNTPDTYDVVLQSQLKATNQRAIVVLPEQPLELKPLSAYANNPLQVNQKTNLVPQLRTYLKEKLPDYMVPSAFVVMETLPLTPNGKIDRRSLPEPKKERPMLTEAYVPPSTLLENQLAEIWSQILGIEQVGVEDNFFELGGHSLLTVQLLAQVEEIVHIKLPLFYLLKEPTISGLIKSIDVLQNLDSMKPVEEFTKVDLLAQAVLDPTIRPEIPFVEPTTEPKHILLTGATGFLGAFLLHELLQQTSADIYCLVRASNFAEGRYKIQTNLERYMLWSGELNSRIIPLLGDLSRPFLGLNHQRFQELAHKLDLIYHSGAFVNLIYPYKALRATNVLGTQEILRLASLGKVTPVHFISTIDVLEPLIFNNPTPIPEDELLVDGEKLTRGYAQTKWVAEQLVMAAQSRGIPACIYRPGMISGHSQTGTYHINDLIARIIKGMIQLGTAPDLDQSINITPIDYASKAIVHLSRQRESLGKAFHIVNPHPLPWKKLVSEIRSFGYSIQLQPNEKWQTELLQLDISQENVLNPIKSLFTEKSSQTHMTYFEAFLLTAQAFDYQNTLNGLRETSIVCPPANTKLLSTYLSYFIQCGFLVPSLSNFEENRSTAKEWLGTATKWDDCSGISESNNCYQVAFSSLNE</sequence>
<evidence type="ECO:0000256" key="1">
    <source>
        <dbReference type="ARBA" id="ARBA00001957"/>
    </source>
</evidence>
<dbReference type="SUPFAM" id="SSF47336">
    <property type="entry name" value="ACP-like"/>
    <property type="match status" value="1"/>
</dbReference>
<dbReference type="FunFam" id="3.40.50.12780:FF:000012">
    <property type="entry name" value="Non-ribosomal peptide synthetase"/>
    <property type="match status" value="1"/>
</dbReference>
<dbReference type="Pfam" id="PF08242">
    <property type="entry name" value="Methyltransf_12"/>
    <property type="match status" value="1"/>
</dbReference>
<dbReference type="NCBIfam" id="TIGR01746">
    <property type="entry name" value="Thioester-redct"/>
    <property type="match status" value="1"/>
</dbReference>
<dbReference type="Pfam" id="PF07993">
    <property type="entry name" value="NAD_binding_4"/>
    <property type="match status" value="1"/>
</dbReference>
<dbReference type="Gene3D" id="3.40.50.720">
    <property type="entry name" value="NAD(P)-binding Rossmann-like Domain"/>
    <property type="match status" value="1"/>
</dbReference>
<dbReference type="SUPFAM" id="SSF51735">
    <property type="entry name" value="NAD(P)-binding Rossmann-fold domains"/>
    <property type="match status" value="1"/>
</dbReference>
<dbReference type="Pfam" id="PF00501">
    <property type="entry name" value="AMP-binding"/>
    <property type="match status" value="1"/>
</dbReference>
<evidence type="ECO:0000259" key="5">
    <source>
        <dbReference type="PROSITE" id="PS50075"/>
    </source>
</evidence>
<dbReference type="Gene3D" id="1.10.1200.10">
    <property type="entry name" value="ACP-like"/>
    <property type="match status" value="1"/>
</dbReference>
<dbReference type="InterPro" id="IPR013217">
    <property type="entry name" value="Methyltransf_12"/>
</dbReference>
<dbReference type="RefSeq" id="WP_193917107.1">
    <property type="nucleotide sequence ID" value="NZ_JADEXS020000001.1"/>
</dbReference>
<dbReference type="FunFam" id="3.40.50.980:FF:000001">
    <property type="entry name" value="Non-ribosomal peptide synthetase"/>
    <property type="match status" value="1"/>
</dbReference>
<dbReference type="Pfam" id="PF00550">
    <property type="entry name" value="PP-binding"/>
    <property type="match status" value="1"/>
</dbReference>
<feature type="domain" description="Carrier" evidence="5">
    <location>
        <begin position="936"/>
        <end position="1011"/>
    </location>
</feature>
<name>A0A8J7AB66_DESMC</name>
<dbReference type="InterPro" id="IPR045851">
    <property type="entry name" value="AMP-bd_C_sf"/>
</dbReference>
<dbReference type="SUPFAM" id="SSF53335">
    <property type="entry name" value="S-adenosyl-L-methionine-dependent methyltransferases"/>
    <property type="match status" value="1"/>
</dbReference>
<evidence type="ECO:0000313" key="6">
    <source>
        <dbReference type="EMBL" id="MBE9023458.1"/>
    </source>
</evidence>
<comment type="caution">
    <text evidence="6">The sequence shown here is derived from an EMBL/GenBank/DDBJ whole genome shotgun (WGS) entry which is preliminary data.</text>
</comment>
<keyword evidence="2" id="KW-0596">Phosphopantetheine</keyword>
<dbReference type="InterPro" id="IPR010080">
    <property type="entry name" value="Thioester_reductase-like_dom"/>
</dbReference>
<dbReference type="InterPro" id="IPR036736">
    <property type="entry name" value="ACP-like_sf"/>
</dbReference>
<proteinExistence type="predicted"/>
<dbReference type="PANTHER" id="PTHR44845">
    <property type="entry name" value="CARRIER DOMAIN-CONTAINING PROTEIN"/>
    <property type="match status" value="1"/>
</dbReference>
<dbReference type="Gene3D" id="3.40.50.980">
    <property type="match status" value="2"/>
</dbReference>
<dbReference type="InterPro" id="IPR009081">
    <property type="entry name" value="PP-bd_ACP"/>
</dbReference>
<dbReference type="InterPro" id="IPR029063">
    <property type="entry name" value="SAM-dependent_MTases_sf"/>
</dbReference>